<feature type="transmembrane region" description="Helical" evidence="6">
    <location>
        <begin position="150"/>
        <end position="167"/>
    </location>
</feature>
<comment type="catalytic activity">
    <reaction evidence="6">
        <text>a di-trans,poly-cis-dolichyl diphosphate + H2O = a di-trans,poly-cis-dolichyl phosphate + phosphate + H(+)</text>
        <dbReference type="Rhea" id="RHEA:14385"/>
        <dbReference type="Rhea" id="RHEA-COMP:19498"/>
        <dbReference type="Rhea" id="RHEA-COMP:19506"/>
        <dbReference type="ChEBI" id="CHEBI:15377"/>
        <dbReference type="ChEBI" id="CHEBI:15378"/>
        <dbReference type="ChEBI" id="CHEBI:43474"/>
        <dbReference type="ChEBI" id="CHEBI:57497"/>
        <dbReference type="ChEBI" id="CHEBI:57683"/>
        <dbReference type="EC" id="3.6.1.43"/>
    </reaction>
</comment>
<dbReference type="SMART" id="SM00014">
    <property type="entry name" value="acidPPc"/>
    <property type="match status" value="1"/>
</dbReference>
<evidence type="ECO:0000256" key="4">
    <source>
        <dbReference type="ARBA" id="ARBA00022989"/>
    </source>
</evidence>
<feature type="transmembrane region" description="Helical" evidence="6">
    <location>
        <begin position="61"/>
        <end position="80"/>
    </location>
</feature>
<dbReference type="AlphaFoldDB" id="A0A1A6AAP4"/>
<dbReference type="PANTHER" id="PTHR11247">
    <property type="entry name" value="PALMITOYL-PROTEIN THIOESTERASE/DOLICHYLDIPHOSPHATASE 1"/>
    <property type="match status" value="1"/>
</dbReference>
<evidence type="ECO:0000256" key="5">
    <source>
        <dbReference type="ARBA" id="ARBA00023136"/>
    </source>
</evidence>
<keyword evidence="6" id="KW-0256">Endoplasmic reticulum</keyword>
<proteinExistence type="inferred from homology"/>
<dbReference type="EMBL" id="CP144532">
    <property type="protein sequence ID" value="WWC60561.1"/>
    <property type="molecule type" value="Genomic_DNA"/>
</dbReference>
<dbReference type="CDD" id="cd03382">
    <property type="entry name" value="PAP2_dolichyldiphosphatase"/>
    <property type="match status" value="1"/>
</dbReference>
<comment type="function">
    <text evidence="6">Required for efficient N-glycosylation. Necessary for maintaining optimal levels of dolichol-linked oligosaccharides. Hydrolyzes dolichyl pyrophosphate at a very high rate and dolichyl monophosphate at a much lower rate. Does not act on phosphatidate.</text>
</comment>
<accession>A0A1A6AAP4</accession>
<dbReference type="KEGG" id="kdj:28966854"/>
<dbReference type="InterPro" id="IPR036938">
    <property type="entry name" value="PAP2/HPO_sf"/>
</dbReference>
<dbReference type="OrthoDB" id="302705at2759"/>
<reference evidence="9" key="3">
    <citation type="submission" date="2024-02" db="EMBL/GenBank/DDBJ databases">
        <title>Comparative genomics of Cryptococcus and Kwoniella reveals pathogenesis evolution and contrasting modes of karyotype evolution via chromosome fusion or intercentromeric recombination.</title>
        <authorList>
            <person name="Coelho M.A."/>
            <person name="David-Palma M."/>
            <person name="Shea T."/>
            <person name="Bowers K."/>
            <person name="McGinley-Smith S."/>
            <person name="Mohammad A.W."/>
            <person name="Gnirke A."/>
            <person name="Yurkov A.M."/>
            <person name="Nowrousian M."/>
            <person name="Sun S."/>
            <person name="Cuomo C.A."/>
            <person name="Heitman J."/>
        </authorList>
    </citation>
    <scope>NUCLEOTIDE SEQUENCE</scope>
    <source>
        <strain evidence="9">CBS 10117</strain>
    </source>
</reference>
<comment type="subcellular location">
    <subcellularLocation>
        <location evidence="6">Endoplasmic reticulum membrane</location>
        <topology evidence="6">Multi-pass membrane protein</topology>
    </subcellularLocation>
    <subcellularLocation>
        <location evidence="1">Membrane</location>
        <topology evidence="1">Multi-pass membrane protein</topology>
    </subcellularLocation>
</comment>
<keyword evidence="2 6" id="KW-0812">Transmembrane</keyword>
<dbReference type="UniPathway" id="UPA00378"/>
<keyword evidence="10" id="KW-1185">Reference proteome</keyword>
<dbReference type="InterPro" id="IPR039667">
    <property type="entry name" value="Dolichyldiphosphatase_PAP2"/>
</dbReference>
<dbReference type="STRING" id="1296121.A0A1A6AAP4"/>
<dbReference type="InterPro" id="IPR000326">
    <property type="entry name" value="PAP2/HPO"/>
</dbReference>
<evidence type="ECO:0000313" key="8">
    <source>
        <dbReference type="EMBL" id="OBR87131.1"/>
    </source>
</evidence>
<evidence type="ECO:0000256" key="2">
    <source>
        <dbReference type="ARBA" id="ARBA00022692"/>
    </source>
</evidence>
<keyword evidence="4 6" id="KW-1133">Transmembrane helix</keyword>
<evidence type="ECO:0000313" key="10">
    <source>
        <dbReference type="Proteomes" id="UP000078595"/>
    </source>
</evidence>
<dbReference type="Pfam" id="PF01569">
    <property type="entry name" value="PAP2"/>
    <property type="match status" value="1"/>
</dbReference>
<keyword evidence="5 6" id="KW-0472">Membrane</keyword>
<dbReference type="EC" id="3.6.1.43" evidence="6"/>
<organism evidence="8">
    <name type="scientific">Kwoniella dejecticola CBS 10117</name>
    <dbReference type="NCBI Taxonomy" id="1296121"/>
    <lineage>
        <taxon>Eukaryota</taxon>
        <taxon>Fungi</taxon>
        <taxon>Dikarya</taxon>
        <taxon>Basidiomycota</taxon>
        <taxon>Agaricomycotina</taxon>
        <taxon>Tremellomycetes</taxon>
        <taxon>Tremellales</taxon>
        <taxon>Cryptococcaceae</taxon>
        <taxon>Kwoniella</taxon>
    </lineage>
</organism>
<feature type="transmembrane region" description="Helical" evidence="6">
    <location>
        <begin position="109"/>
        <end position="129"/>
    </location>
</feature>
<dbReference type="SUPFAM" id="SSF48317">
    <property type="entry name" value="Acid phosphatase/Vanadium-dependent haloperoxidase"/>
    <property type="match status" value="1"/>
</dbReference>
<evidence type="ECO:0000256" key="1">
    <source>
        <dbReference type="ARBA" id="ARBA00004141"/>
    </source>
</evidence>
<keyword evidence="3 6" id="KW-0378">Hydrolase</keyword>
<dbReference type="Proteomes" id="UP000078595">
    <property type="component" value="Chromosome 3"/>
</dbReference>
<evidence type="ECO:0000259" key="7">
    <source>
        <dbReference type="SMART" id="SM00014"/>
    </source>
</evidence>
<evidence type="ECO:0000313" key="9">
    <source>
        <dbReference type="EMBL" id="WWC60561.1"/>
    </source>
</evidence>
<dbReference type="GO" id="GO:0008610">
    <property type="term" value="P:lipid biosynthetic process"/>
    <property type="evidence" value="ECO:0007669"/>
    <property type="project" value="TreeGrafter"/>
</dbReference>
<dbReference type="VEuPathDB" id="FungiDB:I303_03155"/>
<reference evidence="9" key="2">
    <citation type="submission" date="2013-07" db="EMBL/GenBank/DDBJ databases">
        <authorList>
            <consortium name="The Broad Institute Genome Sequencing Platform"/>
            <person name="Cuomo C."/>
            <person name="Litvintseva A."/>
            <person name="Chen Y."/>
            <person name="Heitman J."/>
            <person name="Sun S."/>
            <person name="Springer D."/>
            <person name="Dromer F."/>
            <person name="Young S.K."/>
            <person name="Zeng Q."/>
            <person name="Gargeya S."/>
            <person name="Fitzgerald M."/>
            <person name="Abouelleil A."/>
            <person name="Alvarado L."/>
            <person name="Berlin A.M."/>
            <person name="Chapman S.B."/>
            <person name="Dewar J."/>
            <person name="Goldberg J."/>
            <person name="Griggs A."/>
            <person name="Gujja S."/>
            <person name="Hansen M."/>
            <person name="Howarth C."/>
            <person name="Imamovic A."/>
            <person name="Larimer J."/>
            <person name="McCowan C."/>
            <person name="Murphy C."/>
            <person name="Pearson M."/>
            <person name="Priest M."/>
            <person name="Roberts A."/>
            <person name="Saif S."/>
            <person name="Shea T."/>
            <person name="Sykes S."/>
            <person name="Wortman J."/>
            <person name="Nusbaum C."/>
            <person name="Birren B."/>
        </authorList>
    </citation>
    <scope>NUCLEOTIDE SEQUENCE</scope>
    <source>
        <strain evidence="9">CBS 10117</strain>
    </source>
</reference>
<dbReference type="PANTHER" id="PTHR11247:SF1">
    <property type="entry name" value="DOLICHYLDIPHOSPHATASE 1"/>
    <property type="match status" value="1"/>
</dbReference>
<name>A0A1A6AAP4_9TREE</name>
<dbReference type="Gene3D" id="1.20.144.10">
    <property type="entry name" value="Phosphatidic acid phosphatase type 2/haloperoxidase"/>
    <property type="match status" value="1"/>
</dbReference>
<evidence type="ECO:0000256" key="3">
    <source>
        <dbReference type="ARBA" id="ARBA00022801"/>
    </source>
</evidence>
<sequence>MTSLDPNKALLPPLPPLKSFSLTHILYDPTHPLSIPLTLLSLSPIFLFVSYFTLLIFNRRLSILFLGLGSVGNEVLSWILKRTLKGDRPYKGHGEIGTGYGNPSSHSQAAGFLVAWDIGYAMTLSIRATTTTPTRKSDQGTLGIIRKVRNGVYVVGLIVWSIGVSYSRWHLHYHTPTQIIAGYLVGLVAGSIYFYLTEYVPMRYPTSILGKLRRAIESIWTGLGGVGGFELGDAKGGWGEGWVFDGSLKSEAGTGSERSGAKKKMR</sequence>
<evidence type="ECO:0000256" key="6">
    <source>
        <dbReference type="RuleBase" id="RU367078"/>
    </source>
</evidence>
<feature type="transmembrane region" description="Helical" evidence="6">
    <location>
        <begin position="33"/>
        <end position="54"/>
    </location>
</feature>
<dbReference type="GO" id="GO:0005789">
    <property type="term" value="C:endoplasmic reticulum membrane"/>
    <property type="evidence" value="ECO:0007669"/>
    <property type="project" value="UniProtKB-SubCell"/>
</dbReference>
<feature type="transmembrane region" description="Helical" evidence="6">
    <location>
        <begin position="179"/>
        <end position="196"/>
    </location>
</feature>
<protein>
    <recommendedName>
        <fullName evidence="6">Dolichyldiphosphatase</fullName>
        <ecNumber evidence="6">3.6.1.43</ecNumber>
    </recommendedName>
</protein>
<dbReference type="EMBL" id="KI894029">
    <property type="protein sequence ID" value="OBR87131.1"/>
    <property type="molecule type" value="Genomic_DNA"/>
</dbReference>
<reference evidence="8" key="1">
    <citation type="submission" date="2013-07" db="EMBL/GenBank/DDBJ databases">
        <title>The Genome Sequence of Cryptococcus dejecticola CBS10117.</title>
        <authorList>
            <consortium name="The Broad Institute Genome Sequencing Platform"/>
            <person name="Cuomo C."/>
            <person name="Litvintseva A."/>
            <person name="Chen Y."/>
            <person name="Heitman J."/>
            <person name="Sun S."/>
            <person name="Springer D."/>
            <person name="Dromer F."/>
            <person name="Young S.K."/>
            <person name="Zeng Q."/>
            <person name="Gargeya S."/>
            <person name="Fitzgerald M."/>
            <person name="Abouelleil A."/>
            <person name="Alvarado L."/>
            <person name="Berlin A.M."/>
            <person name="Chapman S.B."/>
            <person name="Dewar J."/>
            <person name="Goldberg J."/>
            <person name="Griggs A."/>
            <person name="Gujja S."/>
            <person name="Hansen M."/>
            <person name="Howarth C."/>
            <person name="Imamovic A."/>
            <person name="Larimer J."/>
            <person name="McCowan C."/>
            <person name="Murphy C."/>
            <person name="Pearson M."/>
            <person name="Priest M."/>
            <person name="Roberts A."/>
            <person name="Saif S."/>
            <person name="Shea T."/>
            <person name="Sykes S."/>
            <person name="Wortman J."/>
            <person name="Nusbaum C."/>
            <person name="Birren B."/>
        </authorList>
    </citation>
    <scope>NUCLEOTIDE SEQUENCE [LARGE SCALE GENOMIC DNA]</scope>
    <source>
        <strain evidence="8">CBS 10117</strain>
    </source>
</reference>
<comment type="similarity">
    <text evidence="6">Belongs to the dolichyldiphosphatase family.</text>
</comment>
<dbReference type="RefSeq" id="XP_018264973.1">
    <property type="nucleotide sequence ID" value="XM_018406479.1"/>
</dbReference>
<dbReference type="GeneID" id="28966854"/>
<gene>
    <name evidence="8" type="ORF">I303_03155</name>
    <name evidence="9" type="ORF">I303_103135</name>
</gene>
<dbReference type="GO" id="GO:0006487">
    <property type="term" value="P:protein N-linked glycosylation"/>
    <property type="evidence" value="ECO:0007669"/>
    <property type="project" value="UniProtKB-UniRule"/>
</dbReference>
<dbReference type="GO" id="GO:0047874">
    <property type="term" value="F:dolichyldiphosphatase activity"/>
    <property type="evidence" value="ECO:0007669"/>
    <property type="project" value="UniProtKB-UniRule"/>
</dbReference>
<feature type="domain" description="Phosphatidic acid phosphatase type 2/haloperoxidase" evidence="7">
    <location>
        <begin position="63"/>
        <end position="194"/>
    </location>
</feature>
<comment type="pathway">
    <text evidence="6">Protein modification; protein glycosylation.</text>
</comment>